<keyword evidence="5" id="KW-0573">Peptidoglycan synthesis</keyword>
<keyword evidence="7 9" id="KW-0472">Membrane</keyword>
<feature type="transmembrane region" description="Helical" evidence="9">
    <location>
        <begin position="42"/>
        <end position="60"/>
    </location>
</feature>
<evidence type="ECO:0000313" key="11">
    <source>
        <dbReference type="Proteomes" id="UP001500956"/>
    </source>
</evidence>
<dbReference type="RefSeq" id="WP_172150528.1">
    <property type="nucleotide sequence ID" value="NZ_BAABID010000009.1"/>
</dbReference>
<keyword evidence="3 9" id="KW-0812">Transmembrane</keyword>
<evidence type="ECO:0000313" key="10">
    <source>
        <dbReference type="EMBL" id="GAA4730255.1"/>
    </source>
</evidence>
<name>A0ABP8YKC2_9MICO</name>
<evidence type="ECO:0000256" key="5">
    <source>
        <dbReference type="ARBA" id="ARBA00022984"/>
    </source>
</evidence>
<feature type="region of interest" description="Disordered" evidence="8">
    <location>
        <begin position="1"/>
        <end position="21"/>
    </location>
</feature>
<comment type="caution">
    <text evidence="10">The sequence shown here is derived from an EMBL/GenBank/DDBJ whole genome shotgun (WGS) entry which is preliminary data.</text>
</comment>
<feature type="transmembrane region" description="Helical" evidence="9">
    <location>
        <begin position="393"/>
        <end position="411"/>
    </location>
</feature>
<feature type="transmembrane region" description="Helical" evidence="9">
    <location>
        <begin position="522"/>
        <end position="540"/>
    </location>
</feature>
<feature type="transmembrane region" description="Helical" evidence="9">
    <location>
        <begin position="489"/>
        <end position="510"/>
    </location>
</feature>
<comment type="subcellular location">
    <subcellularLocation>
        <location evidence="1">Cell membrane</location>
        <topology evidence="1">Multi-pass membrane protein</topology>
    </subcellularLocation>
</comment>
<feature type="transmembrane region" description="Helical" evidence="9">
    <location>
        <begin position="266"/>
        <end position="292"/>
    </location>
</feature>
<feature type="transmembrane region" description="Helical" evidence="9">
    <location>
        <begin position="106"/>
        <end position="129"/>
    </location>
</feature>
<dbReference type="InterPro" id="IPR004268">
    <property type="entry name" value="MurJ"/>
</dbReference>
<feature type="transmembrane region" description="Helical" evidence="9">
    <location>
        <begin position="72"/>
        <end position="94"/>
    </location>
</feature>
<gene>
    <name evidence="10" type="ORF">GCM10023216_22420</name>
</gene>
<protein>
    <recommendedName>
        <fullName evidence="12">Integral membrane protein MviN</fullName>
    </recommendedName>
</protein>
<organism evidence="10 11">
    <name type="scientific">Isoptericola chiayiensis</name>
    <dbReference type="NCBI Taxonomy" id="579446"/>
    <lineage>
        <taxon>Bacteria</taxon>
        <taxon>Bacillati</taxon>
        <taxon>Actinomycetota</taxon>
        <taxon>Actinomycetes</taxon>
        <taxon>Micrococcales</taxon>
        <taxon>Promicromonosporaceae</taxon>
        <taxon>Isoptericola</taxon>
    </lineage>
</organism>
<evidence type="ECO:0008006" key="12">
    <source>
        <dbReference type="Google" id="ProtNLM"/>
    </source>
</evidence>
<sequence length="565" mass="59162">MTDRPQPEPDPEDVPSEGVRRSSLGRSSLIMSLGTTASRASGLVRTMLLVACVGTVGTVADAFDIANKLPNMLFALISAGFLQSVLVPQIMKAMDAPNARERLDKLLTISGLGLLSGTIVLVAAAPVVVQLMTLSDAWTPEARGLATVFAYWCLPQLFFYGLYTLLGQVLAAHGRFAAYGWAPVANNIVSLLGFGAFLLAFGRAPSGGLDDVTAWTTGQTLLLAGTATAGIVAQALLLIPALRRSGFRWGFRLGVRGIGMRSAGKVVGWTLGAVVLEQLGVIYLTNILGAAGQVAADTGEVAAGNAAYTNAMTIYLLPHSLVVVSIVTVLFPRMSAAVNAGDLPGVRRDMSLGMRSAGVFSVFSAAALIVLAFPLTRTLVPTATEADVDAVAPILRAMAIGTVALGATVLVRRMYFAFEDGRSVFVIQVVATVAMVVALWIAVQTLPVTAWAVAAGGAFALSTWISLLLRVRGMNRKLHGMDGRRILSLYGRAGLSALVAGGLAAWIVHLMGTSPADSWPEALLVTAVAGTVMAGVYVLGLKLLRVRELDDALAPLVRRLRRSGS</sequence>
<evidence type="ECO:0000256" key="8">
    <source>
        <dbReference type="SAM" id="MobiDB-lite"/>
    </source>
</evidence>
<feature type="transmembrane region" description="Helical" evidence="9">
    <location>
        <begin position="312"/>
        <end position="331"/>
    </location>
</feature>
<dbReference type="InterPro" id="IPR051050">
    <property type="entry name" value="Lipid_II_flippase_MurJ/MviN"/>
</dbReference>
<keyword evidence="6 9" id="KW-1133">Transmembrane helix</keyword>
<dbReference type="PANTHER" id="PTHR47019:SF1">
    <property type="entry name" value="LIPID II FLIPPASE MURJ"/>
    <property type="match status" value="1"/>
</dbReference>
<reference evidence="11" key="1">
    <citation type="journal article" date="2019" name="Int. J. Syst. Evol. Microbiol.">
        <title>The Global Catalogue of Microorganisms (GCM) 10K type strain sequencing project: providing services to taxonomists for standard genome sequencing and annotation.</title>
        <authorList>
            <consortium name="The Broad Institute Genomics Platform"/>
            <consortium name="The Broad Institute Genome Sequencing Center for Infectious Disease"/>
            <person name="Wu L."/>
            <person name="Ma J."/>
        </authorList>
    </citation>
    <scope>NUCLEOTIDE SEQUENCE [LARGE SCALE GENOMIC DNA]</scope>
    <source>
        <strain evidence="11">JCM 18063</strain>
    </source>
</reference>
<evidence type="ECO:0000256" key="9">
    <source>
        <dbReference type="SAM" id="Phobius"/>
    </source>
</evidence>
<accession>A0ABP8YKC2</accession>
<evidence type="ECO:0000256" key="7">
    <source>
        <dbReference type="ARBA" id="ARBA00023136"/>
    </source>
</evidence>
<evidence type="ECO:0000256" key="3">
    <source>
        <dbReference type="ARBA" id="ARBA00022692"/>
    </source>
</evidence>
<feature type="transmembrane region" description="Helical" evidence="9">
    <location>
        <begin position="149"/>
        <end position="166"/>
    </location>
</feature>
<dbReference type="PANTHER" id="PTHR47019">
    <property type="entry name" value="LIPID II FLIPPASE MURJ"/>
    <property type="match status" value="1"/>
</dbReference>
<feature type="transmembrane region" description="Helical" evidence="9">
    <location>
        <begin position="221"/>
        <end position="242"/>
    </location>
</feature>
<evidence type="ECO:0000256" key="2">
    <source>
        <dbReference type="ARBA" id="ARBA00022475"/>
    </source>
</evidence>
<feature type="transmembrane region" description="Helical" evidence="9">
    <location>
        <begin position="352"/>
        <end position="373"/>
    </location>
</feature>
<evidence type="ECO:0000256" key="4">
    <source>
        <dbReference type="ARBA" id="ARBA00022960"/>
    </source>
</evidence>
<feature type="transmembrane region" description="Helical" evidence="9">
    <location>
        <begin position="449"/>
        <end position="469"/>
    </location>
</feature>
<dbReference type="Pfam" id="PF03023">
    <property type="entry name" value="MurJ"/>
    <property type="match status" value="1"/>
</dbReference>
<keyword evidence="11" id="KW-1185">Reference proteome</keyword>
<keyword evidence="2" id="KW-1003">Cell membrane</keyword>
<feature type="transmembrane region" description="Helical" evidence="9">
    <location>
        <begin position="423"/>
        <end position="443"/>
    </location>
</feature>
<feature type="transmembrane region" description="Helical" evidence="9">
    <location>
        <begin position="178"/>
        <end position="201"/>
    </location>
</feature>
<evidence type="ECO:0000256" key="1">
    <source>
        <dbReference type="ARBA" id="ARBA00004651"/>
    </source>
</evidence>
<dbReference type="Proteomes" id="UP001500956">
    <property type="component" value="Unassembled WGS sequence"/>
</dbReference>
<dbReference type="EMBL" id="BAABID010000009">
    <property type="protein sequence ID" value="GAA4730255.1"/>
    <property type="molecule type" value="Genomic_DNA"/>
</dbReference>
<dbReference type="PRINTS" id="PR01806">
    <property type="entry name" value="VIRFACTRMVIN"/>
</dbReference>
<evidence type="ECO:0000256" key="6">
    <source>
        <dbReference type="ARBA" id="ARBA00022989"/>
    </source>
</evidence>
<keyword evidence="4" id="KW-0133">Cell shape</keyword>
<proteinExistence type="predicted"/>